<evidence type="ECO:0000313" key="1">
    <source>
        <dbReference type="EMBL" id="GFH15526.1"/>
    </source>
</evidence>
<organism evidence="1 2">
    <name type="scientific">Haematococcus lacustris</name>
    <name type="common">Green alga</name>
    <name type="synonym">Haematococcus pluvialis</name>
    <dbReference type="NCBI Taxonomy" id="44745"/>
    <lineage>
        <taxon>Eukaryota</taxon>
        <taxon>Viridiplantae</taxon>
        <taxon>Chlorophyta</taxon>
        <taxon>core chlorophytes</taxon>
        <taxon>Chlorophyceae</taxon>
        <taxon>CS clade</taxon>
        <taxon>Chlamydomonadales</taxon>
        <taxon>Haematococcaceae</taxon>
        <taxon>Haematococcus</taxon>
    </lineage>
</organism>
<name>A0A699Z8E1_HAELA</name>
<dbReference type="AlphaFoldDB" id="A0A699Z8E1"/>
<protein>
    <submittedName>
        <fullName evidence="1">Uncharacterized protein</fullName>
    </submittedName>
</protein>
<feature type="non-terminal residue" evidence="1">
    <location>
        <position position="1"/>
    </location>
</feature>
<dbReference type="Proteomes" id="UP000485058">
    <property type="component" value="Unassembled WGS sequence"/>
</dbReference>
<evidence type="ECO:0000313" key="2">
    <source>
        <dbReference type="Proteomes" id="UP000485058"/>
    </source>
</evidence>
<proteinExistence type="predicted"/>
<gene>
    <name evidence="1" type="ORF">HaLaN_11767</name>
</gene>
<dbReference type="EMBL" id="BLLF01000863">
    <property type="protein sequence ID" value="GFH15526.1"/>
    <property type="molecule type" value="Genomic_DNA"/>
</dbReference>
<sequence>MVKPDFPLDGWKLKVNRLLNQAGSKAKPLSNASAVLGLYFASFESYLGSTVGDTWSKGALN</sequence>
<reference evidence="1 2" key="1">
    <citation type="submission" date="2020-02" db="EMBL/GenBank/DDBJ databases">
        <title>Draft genome sequence of Haematococcus lacustris strain NIES-144.</title>
        <authorList>
            <person name="Morimoto D."/>
            <person name="Nakagawa S."/>
            <person name="Yoshida T."/>
            <person name="Sawayama S."/>
        </authorList>
    </citation>
    <scope>NUCLEOTIDE SEQUENCE [LARGE SCALE GENOMIC DNA]</scope>
    <source>
        <strain evidence="1 2">NIES-144</strain>
    </source>
</reference>
<accession>A0A699Z8E1</accession>
<comment type="caution">
    <text evidence="1">The sequence shown here is derived from an EMBL/GenBank/DDBJ whole genome shotgun (WGS) entry which is preliminary data.</text>
</comment>
<keyword evidence="2" id="KW-1185">Reference proteome</keyword>